<reference evidence="2" key="1">
    <citation type="submission" date="2021-10" db="EMBL/GenBank/DDBJ databases">
        <title>Tropical sea cucumber genome reveals ecological adaptation and Cuvierian tubules defense mechanism.</title>
        <authorList>
            <person name="Chen T."/>
        </authorList>
    </citation>
    <scope>NUCLEOTIDE SEQUENCE</scope>
    <source>
        <strain evidence="2">Nanhai2018</strain>
        <tissue evidence="2">Muscle</tissue>
    </source>
</reference>
<evidence type="ECO:0000313" key="2">
    <source>
        <dbReference type="EMBL" id="KAJ8036240.1"/>
    </source>
</evidence>
<name>A0A9Q1H8A2_HOLLE</name>
<accession>A0A9Q1H8A2</accession>
<organism evidence="2 3">
    <name type="scientific">Holothuria leucospilota</name>
    <name type="common">Black long sea cucumber</name>
    <name type="synonym">Mertensiothuria leucospilota</name>
    <dbReference type="NCBI Taxonomy" id="206669"/>
    <lineage>
        <taxon>Eukaryota</taxon>
        <taxon>Metazoa</taxon>
        <taxon>Echinodermata</taxon>
        <taxon>Eleutherozoa</taxon>
        <taxon>Echinozoa</taxon>
        <taxon>Holothuroidea</taxon>
        <taxon>Aspidochirotacea</taxon>
        <taxon>Aspidochirotida</taxon>
        <taxon>Holothuriidae</taxon>
        <taxon>Holothuria</taxon>
    </lineage>
</organism>
<evidence type="ECO:0000256" key="1">
    <source>
        <dbReference type="SAM" id="SignalP"/>
    </source>
</evidence>
<dbReference type="Proteomes" id="UP001152320">
    <property type="component" value="Chromosome 9"/>
</dbReference>
<proteinExistence type="predicted"/>
<sequence>MDGRTSVPAFLFLVLLMLNSGVTEAKKHKPKGVTVVEDLTQGEQCERQRYYCAEACEPEDPDEPFSPDKPKDLEENPDYPLWESYVEIISTSVTPVTLYLNENNDVTTNLGVQFDAPFAVSGSDLWEVSTWFSKNKDGSGSVRSNLREQTLTQRQKNKSIKPDKPFNYFELDQNVDLSDGTGCGRYRYICGEIRKDNPNPDFQLVERKRLSSRGCAQVTCKDRGSDDPKTVQFDSVQPTPVEMTIGERNTVSTDVAVTFNQENTDPDVAGEGLWQASVWFSKDDDGFGRATGLVESALTADQGSKPVDNFNEFILEDLQLKADLRDAVGCGKYRYVCAQIRKDNPVPDYQQIGKSRASTVGCAPVTCRTNASDDPVIEVVSTSTTPVTLYLDEVNDVTTDVAVIFDTDQYIKGTDLWEMSIWFSKQRDGSGRQTNLREAVLSPRQRSKTVKPNKDLTYVELPQSVDLTDGSGCGKFRYICSELRKFNPTPNFEVKDRYKLSRRGCAQVTCKPRDDDTTPTVQFASVQPTPVTLYIGEKTEVTTDVDVKFKEETTDPNTAGANLWQMALWFSKDEEGAGKTTGYVESVLSEAQGEKPVDFSEFVMEVCCLLQVCC</sequence>
<dbReference type="EMBL" id="JAIZAY010000009">
    <property type="protein sequence ID" value="KAJ8036240.1"/>
    <property type="molecule type" value="Genomic_DNA"/>
</dbReference>
<gene>
    <name evidence="2" type="ORF">HOLleu_20156</name>
</gene>
<protein>
    <submittedName>
        <fullName evidence="2">Uncharacterized protein</fullName>
    </submittedName>
</protein>
<feature type="signal peptide" evidence="1">
    <location>
        <begin position="1"/>
        <end position="25"/>
    </location>
</feature>
<feature type="chain" id="PRO_5040465279" evidence="1">
    <location>
        <begin position="26"/>
        <end position="614"/>
    </location>
</feature>
<keyword evidence="3" id="KW-1185">Reference proteome</keyword>
<comment type="caution">
    <text evidence="2">The sequence shown here is derived from an EMBL/GenBank/DDBJ whole genome shotgun (WGS) entry which is preliminary data.</text>
</comment>
<dbReference type="AlphaFoldDB" id="A0A9Q1H8A2"/>
<evidence type="ECO:0000313" key="3">
    <source>
        <dbReference type="Proteomes" id="UP001152320"/>
    </source>
</evidence>
<keyword evidence="1" id="KW-0732">Signal</keyword>
<dbReference type="OrthoDB" id="88467at2759"/>